<dbReference type="Pfam" id="PF02037">
    <property type="entry name" value="SAP"/>
    <property type="match status" value="1"/>
</dbReference>
<dbReference type="InterPro" id="IPR003034">
    <property type="entry name" value="SAP_dom"/>
</dbReference>
<evidence type="ECO:0000313" key="2">
    <source>
        <dbReference type="Proteomes" id="UP001652625"/>
    </source>
</evidence>
<dbReference type="RefSeq" id="XP_065665514.1">
    <property type="nucleotide sequence ID" value="XM_065809442.1"/>
</dbReference>
<dbReference type="SMART" id="SM00513">
    <property type="entry name" value="SAP"/>
    <property type="match status" value="1"/>
</dbReference>
<dbReference type="PANTHER" id="PTHR47526:SF3">
    <property type="entry name" value="PHD-TYPE DOMAIN-CONTAINING PROTEIN"/>
    <property type="match status" value="1"/>
</dbReference>
<accession>A0ABM4CU96</accession>
<proteinExistence type="predicted"/>
<dbReference type="Proteomes" id="UP001652625">
    <property type="component" value="Chromosome 11"/>
</dbReference>
<evidence type="ECO:0000259" key="1">
    <source>
        <dbReference type="PROSITE" id="PS50800"/>
    </source>
</evidence>
<name>A0ABM4CU96_HYDVU</name>
<evidence type="ECO:0000313" key="3">
    <source>
        <dbReference type="RefSeq" id="XP_065665514.1"/>
    </source>
</evidence>
<reference evidence="3" key="1">
    <citation type="submission" date="2025-08" db="UniProtKB">
        <authorList>
            <consortium name="RefSeq"/>
        </authorList>
    </citation>
    <scope>IDENTIFICATION</scope>
</reference>
<feature type="domain" description="SAP" evidence="1">
    <location>
        <begin position="9"/>
        <end position="43"/>
    </location>
</feature>
<protein>
    <submittedName>
        <fullName evidence="3">Uncharacterized protein LOC136086941</fullName>
    </submittedName>
</protein>
<sequence>MPLEKYEDFLNLSVKQLSSFLTVRGLSTTGRKVELVARAFSAMELNIDVIETAEEQEKKLEQSYTDKLKALDLIDPNSAPMENRKDLVSEWPSIKMGNIFSYIPNKKYFDLEYIGKYKDQKAFSFFDSGFVGPIMHFRFKKDVLFAYSEVCGSQKIHKKRKLWIAFCNNDILSAWCSCMAGAFEVCNHVIATLYKMEYANNKGWCNPTCTEQACVWNKSSRKDIKPCLITDLVVRKKNANNEKNDNNKENTRMKALQEFDPRIESHREFNEHSFETFLNNIHISEPSAVIFKSKIKKSDENIVSNPDLEKLSFEILLDHPNADESTLGKILLEKWF</sequence>
<organism evidence="2 3">
    <name type="scientific">Hydra vulgaris</name>
    <name type="common">Hydra</name>
    <name type="synonym">Hydra attenuata</name>
    <dbReference type="NCBI Taxonomy" id="6087"/>
    <lineage>
        <taxon>Eukaryota</taxon>
        <taxon>Metazoa</taxon>
        <taxon>Cnidaria</taxon>
        <taxon>Hydrozoa</taxon>
        <taxon>Hydroidolina</taxon>
        <taxon>Anthoathecata</taxon>
        <taxon>Aplanulata</taxon>
        <taxon>Hydridae</taxon>
        <taxon>Hydra</taxon>
    </lineage>
</organism>
<keyword evidence="2" id="KW-1185">Reference proteome</keyword>
<gene>
    <name evidence="3" type="primary">LOC136086941</name>
</gene>
<dbReference type="GeneID" id="136086941"/>
<dbReference type="InterPro" id="IPR036361">
    <property type="entry name" value="SAP_dom_sf"/>
</dbReference>
<dbReference type="PANTHER" id="PTHR47526">
    <property type="entry name" value="ATP-DEPENDENT DNA HELICASE"/>
    <property type="match status" value="1"/>
</dbReference>
<dbReference type="Gene3D" id="1.10.720.30">
    <property type="entry name" value="SAP domain"/>
    <property type="match status" value="1"/>
</dbReference>
<dbReference type="PROSITE" id="PS50800">
    <property type="entry name" value="SAP"/>
    <property type="match status" value="1"/>
</dbReference>